<gene>
    <name evidence="2" type="ORF">MB2181_05375</name>
</gene>
<reference evidence="2 3" key="1">
    <citation type="submission" date="2006-11" db="EMBL/GenBank/DDBJ databases">
        <authorList>
            <person name="Giovannoni S."/>
            <person name="Vergin K."/>
            <person name="Ferriera S."/>
            <person name="Johnson J."/>
            <person name="Kravitz S."/>
            <person name="Beeson K."/>
            <person name="Sutton G."/>
            <person name="Rogers Y.-H."/>
            <person name="Friedman R."/>
            <person name="Frazier M."/>
            <person name="Venter J.C."/>
        </authorList>
    </citation>
    <scope>NUCLEOTIDE SEQUENCE [LARGE SCALE GENOMIC DNA]</scope>
    <source>
        <strain evidence="2 3">HTCC2181</strain>
    </source>
</reference>
<sequence length="187" mass="21258">MARSFLLIAGLIIFAYGSYMPIKAQLSQLLIRHAWHESTYSGEYVKPWSWADTYPVMRLQAPSQEEDLIVLAGDTGNVLAFGPGLSRLTPHTNHSSTWLISAHRDTHFEFLQHLKVGDFLMTTNLDMTIQKFQVNDINIIDVTKQDIILDDHHATLKLITCYPFDALVAGGPLRYVVTAEKYQTFLY</sequence>
<dbReference type="Gene3D" id="2.40.260.10">
    <property type="entry name" value="Sortase"/>
    <property type="match status" value="1"/>
</dbReference>
<evidence type="ECO:0000313" key="3">
    <source>
        <dbReference type="Proteomes" id="UP000054262"/>
    </source>
</evidence>
<dbReference type="SUPFAM" id="SSF63817">
    <property type="entry name" value="Sortase"/>
    <property type="match status" value="1"/>
</dbReference>
<proteinExistence type="predicted"/>
<dbReference type="GO" id="GO:0016787">
    <property type="term" value="F:hydrolase activity"/>
    <property type="evidence" value="ECO:0007669"/>
    <property type="project" value="UniProtKB-KW"/>
</dbReference>
<evidence type="ECO:0000313" key="2">
    <source>
        <dbReference type="EMBL" id="EAV47482.1"/>
    </source>
</evidence>
<protein>
    <submittedName>
        <fullName evidence="2">Sortase (Surface protein transpeptidase)-like</fullName>
    </submittedName>
</protein>
<dbReference type="NCBIfam" id="TIGR01076">
    <property type="entry name" value="sortase_fam"/>
    <property type="match status" value="1"/>
</dbReference>
<dbReference type="NCBIfam" id="TIGR03784">
    <property type="entry name" value="marine_sortase"/>
    <property type="match status" value="1"/>
</dbReference>
<evidence type="ECO:0000256" key="1">
    <source>
        <dbReference type="ARBA" id="ARBA00022801"/>
    </source>
</evidence>
<dbReference type="OrthoDB" id="9790661at2"/>
<dbReference type="Pfam" id="PF04203">
    <property type="entry name" value="Sortase"/>
    <property type="match status" value="1"/>
</dbReference>
<comment type="caution">
    <text evidence="2">The sequence shown here is derived from an EMBL/GenBank/DDBJ whole genome shotgun (WGS) entry which is preliminary data.</text>
</comment>
<dbReference type="AlphaFoldDB" id="A0P7H2"/>
<dbReference type="InterPro" id="IPR005754">
    <property type="entry name" value="Sortase"/>
</dbReference>
<dbReference type="EMBL" id="AAUX01000001">
    <property type="protein sequence ID" value="EAV47482.1"/>
    <property type="molecule type" value="Genomic_DNA"/>
</dbReference>
<dbReference type="Proteomes" id="UP000054262">
    <property type="component" value="Unassembled WGS sequence"/>
</dbReference>
<dbReference type="InterPro" id="IPR022445">
    <property type="entry name" value="Sortase_proteobact_type"/>
</dbReference>
<dbReference type="CDD" id="cd05828">
    <property type="entry name" value="Sortase_D_1"/>
    <property type="match status" value="1"/>
</dbReference>
<keyword evidence="1" id="KW-0378">Hydrolase</keyword>
<organism evidence="2 3">
    <name type="scientific">Methylophilales bacterium HTCC2181</name>
    <dbReference type="NCBI Taxonomy" id="383631"/>
    <lineage>
        <taxon>Bacteria</taxon>
        <taxon>Pseudomonadati</taxon>
        <taxon>Pseudomonadota</taxon>
        <taxon>Betaproteobacteria</taxon>
        <taxon>Nitrosomonadales</taxon>
        <taxon>OM43 clade</taxon>
    </lineage>
</organism>
<accession>A0P7H2</accession>
<keyword evidence="3" id="KW-1185">Reference proteome</keyword>
<name>A0P7H2_9PROT</name>
<dbReference type="InterPro" id="IPR023365">
    <property type="entry name" value="Sortase_dom-sf"/>
</dbReference>
<dbReference type="InterPro" id="IPR041999">
    <property type="entry name" value="Sortase_D_1"/>
</dbReference>